<feature type="compositionally biased region" description="Acidic residues" evidence="1">
    <location>
        <begin position="8"/>
        <end position="18"/>
    </location>
</feature>
<dbReference type="EMBL" id="LXQA011139059">
    <property type="protein sequence ID" value="MCI86389.1"/>
    <property type="molecule type" value="Genomic_DNA"/>
</dbReference>
<keyword evidence="3" id="KW-1185">Reference proteome</keyword>
<name>A0A392VGD2_9FABA</name>
<accession>A0A392VGD2</accession>
<reference evidence="2 3" key="1">
    <citation type="journal article" date="2018" name="Front. Plant Sci.">
        <title>Red Clover (Trifolium pratense) and Zigzag Clover (T. medium) - A Picture of Genomic Similarities and Differences.</title>
        <authorList>
            <person name="Dluhosova J."/>
            <person name="Istvanek J."/>
            <person name="Nedelnik J."/>
            <person name="Repkova J."/>
        </authorList>
    </citation>
    <scope>NUCLEOTIDE SEQUENCE [LARGE SCALE GENOMIC DNA]</scope>
    <source>
        <strain evidence="3">cv. 10/8</strain>
        <tissue evidence="2">Leaf</tissue>
    </source>
</reference>
<evidence type="ECO:0000313" key="3">
    <source>
        <dbReference type="Proteomes" id="UP000265520"/>
    </source>
</evidence>
<organism evidence="2 3">
    <name type="scientific">Trifolium medium</name>
    <dbReference type="NCBI Taxonomy" id="97028"/>
    <lineage>
        <taxon>Eukaryota</taxon>
        <taxon>Viridiplantae</taxon>
        <taxon>Streptophyta</taxon>
        <taxon>Embryophyta</taxon>
        <taxon>Tracheophyta</taxon>
        <taxon>Spermatophyta</taxon>
        <taxon>Magnoliopsida</taxon>
        <taxon>eudicotyledons</taxon>
        <taxon>Gunneridae</taxon>
        <taxon>Pentapetalae</taxon>
        <taxon>rosids</taxon>
        <taxon>fabids</taxon>
        <taxon>Fabales</taxon>
        <taxon>Fabaceae</taxon>
        <taxon>Papilionoideae</taxon>
        <taxon>50 kb inversion clade</taxon>
        <taxon>NPAAA clade</taxon>
        <taxon>Hologalegina</taxon>
        <taxon>IRL clade</taxon>
        <taxon>Trifolieae</taxon>
        <taxon>Trifolium</taxon>
    </lineage>
</organism>
<dbReference type="AlphaFoldDB" id="A0A392VGD2"/>
<evidence type="ECO:0000256" key="1">
    <source>
        <dbReference type="SAM" id="MobiDB-lite"/>
    </source>
</evidence>
<feature type="non-terminal residue" evidence="2">
    <location>
        <position position="1"/>
    </location>
</feature>
<dbReference type="Proteomes" id="UP000265520">
    <property type="component" value="Unassembled WGS sequence"/>
</dbReference>
<feature type="region of interest" description="Disordered" evidence="1">
    <location>
        <begin position="1"/>
        <end position="38"/>
    </location>
</feature>
<comment type="caution">
    <text evidence="2">The sequence shown here is derived from an EMBL/GenBank/DDBJ whole genome shotgun (WGS) entry which is preliminary data.</text>
</comment>
<evidence type="ECO:0000313" key="2">
    <source>
        <dbReference type="EMBL" id="MCI86389.1"/>
    </source>
</evidence>
<sequence length="38" mass="3989">SHPNASSSDEEDGTITEEPEGRVLKPPPGVGSRSIPRC</sequence>
<protein>
    <submittedName>
        <fullName evidence="2">Uncharacterized protein</fullName>
    </submittedName>
</protein>
<proteinExistence type="predicted"/>